<dbReference type="EMBL" id="JAFREL020000001">
    <property type="protein sequence ID" value="MEO1769206.1"/>
    <property type="molecule type" value="Genomic_DNA"/>
</dbReference>
<proteinExistence type="predicted"/>
<evidence type="ECO:0000256" key="5">
    <source>
        <dbReference type="ARBA" id="ARBA00022679"/>
    </source>
</evidence>
<comment type="caution">
    <text evidence="9">The sequence shown here is derived from an EMBL/GenBank/DDBJ whole genome shotgun (WGS) entry which is preliminary data.</text>
</comment>
<dbReference type="PROSITE" id="PS51096">
    <property type="entry name" value="PTS_EIIA_TYPE_4"/>
    <property type="match status" value="1"/>
</dbReference>
<evidence type="ECO:0000256" key="1">
    <source>
        <dbReference type="ARBA" id="ARBA00004496"/>
    </source>
</evidence>
<keyword evidence="7" id="KW-0418">Kinase</keyword>
<name>A0ABV0EKQ6_9ENTE</name>
<gene>
    <name evidence="9" type="ORF">JZO67_001157</name>
</gene>
<comment type="subcellular location">
    <subcellularLocation>
        <location evidence="1">Cytoplasm</location>
    </subcellularLocation>
</comment>
<evidence type="ECO:0000256" key="2">
    <source>
        <dbReference type="ARBA" id="ARBA00022448"/>
    </source>
</evidence>
<keyword evidence="5" id="KW-0808">Transferase</keyword>
<reference evidence="9 10" key="2">
    <citation type="submission" date="2024-02" db="EMBL/GenBank/DDBJ databases">
        <title>The Genome Sequence of Enterococcus sp. DIV0159.</title>
        <authorList>
            <person name="Earl A."/>
            <person name="Manson A."/>
            <person name="Gilmore M."/>
            <person name="Sanders J."/>
            <person name="Shea T."/>
            <person name="Howe W."/>
            <person name="Livny J."/>
            <person name="Cuomo C."/>
            <person name="Neafsey D."/>
            <person name="Birren B."/>
        </authorList>
    </citation>
    <scope>NUCLEOTIDE SEQUENCE [LARGE SCALE GENOMIC DNA]</scope>
    <source>
        <strain evidence="9 10">665A</strain>
    </source>
</reference>
<dbReference type="PANTHER" id="PTHR33799:SF1">
    <property type="entry name" value="PTS SYSTEM MANNOSE-SPECIFIC EIIAB COMPONENT-RELATED"/>
    <property type="match status" value="1"/>
</dbReference>
<evidence type="ECO:0000256" key="7">
    <source>
        <dbReference type="ARBA" id="ARBA00022777"/>
    </source>
</evidence>
<evidence type="ECO:0000259" key="8">
    <source>
        <dbReference type="PROSITE" id="PS51096"/>
    </source>
</evidence>
<sequence length="133" mass="14873">MDSWIFVVSHGRLCEAIVESTEMIYGKIEKIKTFPLLKEVAPEDYLDTIEQQLKEVDGPVIFLADLYGGTPANVSSVLIKKYGCIGFTGANIPLLITLLEARGQGMEEAELSAICKTNYEQNFCVLQEKLLRR</sequence>
<dbReference type="InterPro" id="IPR036662">
    <property type="entry name" value="PTS_EIIA_man-typ_sf"/>
</dbReference>
<keyword evidence="3" id="KW-0963">Cytoplasm</keyword>
<evidence type="ECO:0000256" key="4">
    <source>
        <dbReference type="ARBA" id="ARBA00022597"/>
    </source>
</evidence>
<dbReference type="Pfam" id="PF03610">
    <property type="entry name" value="EIIA-man"/>
    <property type="match status" value="1"/>
</dbReference>
<evidence type="ECO:0000256" key="3">
    <source>
        <dbReference type="ARBA" id="ARBA00022490"/>
    </source>
</evidence>
<dbReference type="SUPFAM" id="SSF53062">
    <property type="entry name" value="PTS system fructose IIA component-like"/>
    <property type="match status" value="1"/>
</dbReference>
<organism evidence="9 10">
    <name type="scientific">Candidatus Enterococcus ferrettii</name>
    <dbReference type="NCBI Taxonomy" id="2815324"/>
    <lineage>
        <taxon>Bacteria</taxon>
        <taxon>Bacillati</taxon>
        <taxon>Bacillota</taxon>
        <taxon>Bacilli</taxon>
        <taxon>Lactobacillales</taxon>
        <taxon>Enterococcaceae</taxon>
        <taxon>Enterococcus</taxon>
    </lineage>
</organism>
<reference evidence="9 10" key="1">
    <citation type="submission" date="2021-03" db="EMBL/GenBank/DDBJ databases">
        <authorList>
            <person name="Gilmore M.S."/>
            <person name="Schwartzman J."/>
            <person name="Van Tyne D."/>
            <person name="Martin M."/>
            <person name="Earl A.M."/>
            <person name="Manson A.L."/>
            <person name="Straub T."/>
            <person name="Salamzade R."/>
            <person name="Saavedra J."/>
            <person name="Lebreton F."/>
            <person name="Prichula J."/>
            <person name="Schaufler K."/>
            <person name="Gaca A."/>
            <person name="Sgardioli B."/>
            <person name="Wagenaar J."/>
            <person name="Strong T."/>
        </authorList>
    </citation>
    <scope>NUCLEOTIDE SEQUENCE [LARGE SCALE GENOMIC DNA]</scope>
    <source>
        <strain evidence="9 10">665A</strain>
    </source>
</reference>
<dbReference type="InterPro" id="IPR051471">
    <property type="entry name" value="Bacterial_PTS_sugar_comp"/>
</dbReference>
<keyword evidence="10" id="KW-1185">Reference proteome</keyword>
<dbReference type="InterPro" id="IPR033887">
    <property type="entry name" value="PTS_IIA_man"/>
</dbReference>
<evidence type="ECO:0000256" key="6">
    <source>
        <dbReference type="ARBA" id="ARBA00022683"/>
    </source>
</evidence>
<keyword evidence="2" id="KW-0813">Transport</keyword>
<keyword evidence="6" id="KW-0598">Phosphotransferase system</keyword>
<dbReference type="CDD" id="cd00006">
    <property type="entry name" value="PTS_IIA_man"/>
    <property type="match status" value="1"/>
</dbReference>
<dbReference type="PANTHER" id="PTHR33799">
    <property type="entry name" value="PTS PERMEASE-RELATED-RELATED"/>
    <property type="match status" value="1"/>
</dbReference>
<evidence type="ECO:0000313" key="10">
    <source>
        <dbReference type="Proteomes" id="UP000664357"/>
    </source>
</evidence>
<feature type="domain" description="PTS EIIA type-4" evidence="8">
    <location>
        <begin position="2"/>
        <end position="133"/>
    </location>
</feature>
<dbReference type="Gene3D" id="3.40.50.510">
    <property type="entry name" value="Phosphotransferase system, mannose-type IIA component"/>
    <property type="match status" value="1"/>
</dbReference>
<keyword evidence="4" id="KW-0762">Sugar transport</keyword>
<dbReference type="Proteomes" id="UP000664357">
    <property type="component" value="Unassembled WGS sequence"/>
</dbReference>
<protein>
    <submittedName>
        <fullName evidence="9">PTS system, mannose-specific IIA component</fullName>
    </submittedName>
</protein>
<dbReference type="RefSeq" id="WP_207703280.1">
    <property type="nucleotide sequence ID" value="NZ_JAFREL020000001.1"/>
</dbReference>
<evidence type="ECO:0000313" key="9">
    <source>
        <dbReference type="EMBL" id="MEO1769206.1"/>
    </source>
</evidence>
<dbReference type="InterPro" id="IPR004701">
    <property type="entry name" value="PTS_EIIA_man-typ"/>
</dbReference>
<accession>A0ABV0EKQ6</accession>